<dbReference type="PANTHER" id="PTHR42743:SF11">
    <property type="entry name" value="AMINODEOXYCHORISMATE LYASE"/>
    <property type="match status" value="1"/>
</dbReference>
<dbReference type="InterPro" id="IPR043132">
    <property type="entry name" value="BCAT-like_C"/>
</dbReference>
<evidence type="ECO:0000256" key="1">
    <source>
        <dbReference type="ARBA" id="ARBA00001933"/>
    </source>
</evidence>
<keyword evidence="9" id="KW-0028">Amino-acid biosynthesis</keyword>
<dbReference type="EC" id="2.6.1.42" evidence="7"/>
<keyword evidence="8" id="KW-0032">Aminotransferase</keyword>
<comment type="catalytic activity">
    <reaction evidence="13">
        <text>L-valine + 2-oxoglutarate = 3-methyl-2-oxobutanoate + L-glutamate</text>
        <dbReference type="Rhea" id="RHEA:24813"/>
        <dbReference type="ChEBI" id="CHEBI:11851"/>
        <dbReference type="ChEBI" id="CHEBI:16810"/>
        <dbReference type="ChEBI" id="CHEBI:29985"/>
        <dbReference type="ChEBI" id="CHEBI:57762"/>
        <dbReference type="EC" id="2.6.1.42"/>
    </reaction>
</comment>
<dbReference type="GO" id="GO:0009098">
    <property type="term" value="P:L-leucine biosynthetic process"/>
    <property type="evidence" value="ECO:0007669"/>
    <property type="project" value="UniProtKB-UniPathway"/>
</dbReference>
<dbReference type="GO" id="GO:0006532">
    <property type="term" value="P:aspartate biosynthetic process"/>
    <property type="evidence" value="ECO:0007669"/>
    <property type="project" value="TreeGrafter"/>
</dbReference>
<organism evidence="16">
    <name type="scientific">marine metagenome</name>
    <dbReference type="NCBI Taxonomy" id="408172"/>
    <lineage>
        <taxon>unclassified sequences</taxon>
        <taxon>metagenomes</taxon>
        <taxon>ecological metagenomes</taxon>
    </lineage>
</organism>
<evidence type="ECO:0000256" key="2">
    <source>
        <dbReference type="ARBA" id="ARBA00003109"/>
    </source>
</evidence>
<dbReference type="InterPro" id="IPR036038">
    <property type="entry name" value="Aminotransferase-like"/>
</dbReference>
<dbReference type="GO" id="GO:0009097">
    <property type="term" value="P:isoleucine biosynthetic process"/>
    <property type="evidence" value="ECO:0007669"/>
    <property type="project" value="UniProtKB-UniPathway"/>
</dbReference>
<dbReference type="Gene3D" id="3.30.470.10">
    <property type="match status" value="1"/>
</dbReference>
<dbReference type="PANTHER" id="PTHR42743">
    <property type="entry name" value="AMINO-ACID AMINOTRANSFERASE"/>
    <property type="match status" value="1"/>
</dbReference>
<dbReference type="AlphaFoldDB" id="A0A381XLU1"/>
<dbReference type="Pfam" id="PF01063">
    <property type="entry name" value="Aminotran_4"/>
    <property type="match status" value="1"/>
</dbReference>
<evidence type="ECO:0000256" key="8">
    <source>
        <dbReference type="ARBA" id="ARBA00022576"/>
    </source>
</evidence>
<comment type="cofactor">
    <cofactor evidence="1">
        <name>pyridoxal 5'-phosphate</name>
        <dbReference type="ChEBI" id="CHEBI:597326"/>
    </cofactor>
</comment>
<dbReference type="SUPFAM" id="SSF56752">
    <property type="entry name" value="D-aminoacid aminotransferase-like PLP-dependent enzymes"/>
    <property type="match status" value="1"/>
</dbReference>
<dbReference type="UniPathway" id="UPA00049">
    <property type="reaction ID" value="UER00062"/>
</dbReference>
<evidence type="ECO:0000256" key="5">
    <source>
        <dbReference type="ARBA" id="ARBA00005072"/>
    </source>
</evidence>
<evidence type="ECO:0000256" key="7">
    <source>
        <dbReference type="ARBA" id="ARBA00013053"/>
    </source>
</evidence>
<dbReference type="GO" id="GO:0005829">
    <property type="term" value="C:cytosol"/>
    <property type="evidence" value="ECO:0007669"/>
    <property type="project" value="TreeGrafter"/>
</dbReference>
<dbReference type="InterPro" id="IPR050571">
    <property type="entry name" value="Class-IV_PLP-Dep_Aminotrnsfr"/>
</dbReference>
<dbReference type="EMBL" id="UINC01015595">
    <property type="protein sequence ID" value="SVA65560.1"/>
    <property type="molecule type" value="Genomic_DNA"/>
</dbReference>
<dbReference type="PROSITE" id="PS00770">
    <property type="entry name" value="AA_TRANSFER_CLASS_4"/>
    <property type="match status" value="1"/>
</dbReference>
<evidence type="ECO:0000256" key="4">
    <source>
        <dbReference type="ARBA" id="ARBA00004931"/>
    </source>
</evidence>
<comment type="pathway">
    <text evidence="4">Amino-acid biosynthesis; L-valine biosynthesis; L-valine from pyruvate: step 4/4.</text>
</comment>
<evidence type="ECO:0000256" key="10">
    <source>
        <dbReference type="ARBA" id="ARBA00022679"/>
    </source>
</evidence>
<comment type="catalytic activity">
    <reaction evidence="15">
        <text>L-leucine + 2-oxoglutarate = 4-methyl-2-oxopentanoate + L-glutamate</text>
        <dbReference type="Rhea" id="RHEA:18321"/>
        <dbReference type="ChEBI" id="CHEBI:16810"/>
        <dbReference type="ChEBI" id="CHEBI:17865"/>
        <dbReference type="ChEBI" id="CHEBI:29985"/>
        <dbReference type="ChEBI" id="CHEBI:57427"/>
        <dbReference type="EC" id="2.6.1.42"/>
    </reaction>
</comment>
<dbReference type="GO" id="GO:0004084">
    <property type="term" value="F:branched-chain-amino-acid transaminase activity"/>
    <property type="evidence" value="ECO:0007669"/>
    <property type="project" value="UniProtKB-EC"/>
</dbReference>
<dbReference type="GO" id="GO:0009099">
    <property type="term" value="P:L-valine biosynthetic process"/>
    <property type="evidence" value="ECO:0007669"/>
    <property type="project" value="UniProtKB-UniPathway"/>
</dbReference>
<dbReference type="InterPro" id="IPR005785">
    <property type="entry name" value="B_amino_transI"/>
</dbReference>
<dbReference type="UniPathway" id="UPA00047">
    <property type="reaction ID" value="UER00058"/>
</dbReference>
<keyword evidence="11" id="KW-0663">Pyridoxal phosphate</keyword>
<keyword evidence="10" id="KW-0808">Transferase</keyword>
<reference evidence="16" key="1">
    <citation type="submission" date="2018-05" db="EMBL/GenBank/DDBJ databases">
        <authorList>
            <person name="Lanie J.A."/>
            <person name="Ng W.-L."/>
            <person name="Kazmierczak K.M."/>
            <person name="Andrzejewski T.M."/>
            <person name="Davidsen T.M."/>
            <person name="Wayne K.J."/>
            <person name="Tettelin H."/>
            <person name="Glass J.I."/>
            <person name="Rusch D."/>
            <person name="Podicherti R."/>
            <person name="Tsui H.-C.T."/>
            <person name="Winkler M.E."/>
        </authorList>
    </citation>
    <scope>NUCLEOTIDE SEQUENCE</scope>
</reference>
<evidence type="ECO:0000256" key="9">
    <source>
        <dbReference type="ARBA" id="ARBA00022605"/>
    </source>
</evidence>
<dbReference type="InterPro" id="IPR001544">
    <property type="entry name" value="Aminotrans_IV"/>
</dbReference>
<comment type="similarity">
    <text evidence="6">Belongs to the class-IV pyridoxal-phosphate-dependent aminotransferase family.</text>
</comment>
<comment type="catalytic activity">
    <reaction evidence="14">
        <text>L-isoleucine + 2-oxoglutarate = (S)-3-methyl-2-oxopentanoate + L-glutamate</text>
        <dbReference type="Rhea" id="RHEA:24801"/>
        <dbReference type="ChEBI" id="CHEBI:16810"/>
        <dbReference type="ChEBI" id="CHEBI:29985"/>
        <dbReference type="ChEBI" id="CHEBI:35146"/>
        <dbReference type="ChEBI" id="CHEBI:58045"/>
        <dbReference type="EC" id="2.6.1.42"/>
    </reaction>
</comment>
<evidence type="ECO:0000256" key="14">
    <source>
        <dbReference type="ARBA" id="ARBA00048798"/>
    </source>
</evidence>
<dbReference type="Gene3D" id="3.20.10.10">
    <property type="entry name" value="D-amino Acid Aminotransferase, subunit A, domain 2"/>
    <property type="match status" value="1"/>
</dbReference>
<name>A0A381XLU1_9ZZZZ</name>
<evidence type="ECO:0000256" key="15">
    <source>
        <dbReference type="ARBA" id="ARBA00049229"/>
    </source>
</evidence>
<dbReference type="NCBIfam" id="NF005146">
    <property type="entry name" value="PRK06606.1"/>
    <property type="match status" value="1"/>
</dbReference>
<protein>
    <recommendedName>
        <fullName evidence="7">branched-chain-amino-acid transaminase</fullName>
        <ecNumber evidence="7">2.6.1.42</ecNumber>
    </recommendedName>
</protein>
<evidence type="ECO:0000256" key="13">
    <source>
        <dbReference type="ARBA" id="ARBA00048212"/>
    </source>
</evidence>
<comment type="pathway">
    <text evidence="3">Amino-acid biosynthesis; L-isoleucine biosynthesis; L-isoleucine from 2-oxobutanoate: step 4/4.</text>
</comment>
<evidence type="ECO:0000256" key="3">
    <source>
        <dbReference type="ARBA" id="ARBA00004824"/>
    </source>
</evidence>
<gene>
    <name evidence="16" type="ORF">METZ01_LOCUS118414</name>
</gene>
<evidence type="ECO:0000256" key="11">
    <source>
        <dbReference type="ARBA" id="ARBA00022898"/>
    </source>
</evidence>
<comment type="function">
    <text evidence="2">Acts on leucine, isoleucine and valine.</text>
</comment>
<proteinExistence type="inferred from homology"/>
<sequence>MNLSELQGHIWFNGELVPWQKAQVHVLTHTLHYGLGVFEGVRAYETKKGTAIFRLEDHTERLFKSAGAVNLDIPYSFSDLNLAQMDVVKVNNLSESYIRPMCFYGPEGLGLRADNLKVNTIIAAWEWPSYMDPEAQEKGIKVKVSNFKRQINNPVASAKINGNYVTSIVALESVMKEGFDEALMLDTNNFIAEGSGENFFMVQGGKLFTPLLNACLDGITRRTVIDLAKELSIEIVERNIKLEEVFDSEEAFLTGTAAEVVPIRSLNNKPIGNGLRGPVTELLQKTYFEQVRGKRTVNAKWHTFLN</sequence>
<dbReference type="UniPathway" id="UPA00048">
    <property type="reaction ID" value="UER00073"/>
</dbReference>
<evidence type="ECO:0000313" key="16">
    <source>
        <dbReference type="EMBL" id="SVA65560.1"/>
    </source>
</evidence>
<keyword evidence="12" id="KW-0100">Branched-chain amino acid biosynthesis</keyword>
<dbReference type="NCBIfam" id="TIGR01122">
    <property type="entry name" value="ilvE_I"/>
    <property type="match status" value="1"/>
</dbReference>
<dbReference type="InterPro" id="IPR043131">
    <property type="entry name" value="BCAT-like_N"/>
</dbReference>
<dbReference type="InterPro" id="IPR018300">
    <property type="entry name" value="Aminotrans_IV_CS"/>
</dbReference>
<dbReference type="FunFam" id="3.20.10.10:FF:000002">
    <property type="entry name" value="D-alanine aminotransferase"/>
    <property type="match status" value="1"/>
</dbReference>
<accession>A0A381XLU1</accession>
<evidence type="ECO:0000256" key="6">
    <source>
        <dbReference type="ARBA" id="ARBA00009320"/>
    </source>
</evidence>
<evidence type="ECO:0000256" key="12">
    <source>
        <dbReference type="ARBA" id="ARBA00023304"/>
    </source>
</evidence>
<comment type="pathway">
    <text evidence="5">Amino-acid biosynthesis; L-leucine biosynthesis; L-leucine from 3-methyl-2-oxobutanoate: step 4/4.</text>
</comment>